<keyword evidence="3" id="KW-0325">Glycoprotein</keyword>
<evidence type="ECO:0000313" key="6">
    <source>
        <dbReference type="Ensembl" id="ENSOMEP00000035242.1"/>
    </source>
</evidence>
<feature type="domain" description="VWFD" evidence="5">
    <location>
        <begin position="376"/>
        <end position="521"/>
    </location>
</feature>
<feature type="domain" description="VWFD" evidence="5">
    <location>
        <begin position="793"/>
        <end position="933"/>
    </location>
</feature>
<evidence type="ECO:0000313" key="7">
    <source>
        <dbReference type="Proteomes" id="UP000261560"/>
    </source>
</evidence>
<keyword evidence="7" id="KW-1185">Reference proteome</keyword>
<dbReference type="GO" id="GO:0005615">
    <property type="term" value="C:extracellular space"/>
    <property type="evidence" value="ECO:0007669"/>
    <property type="project" value="TreeGrafter"/>
</dbReference>
<feature type="signal peptide" evidence="4">
    <location>
        <begin position="1"/>
        <end position="31"/>
    </location>
</feature>
<dbReference type="OMA" id="LVCESPM"/>
<dbReference type="Gene3D" id="2.10.25.10">
    <property type="entry name" value="Laminin"/>
    <property type="match status" value="2"/>
</dbReference>
<dbReference type="InterPro" id="IPR014853">
    <property type="entry name" value="VWF/SSPO/ZAN-like_Cys-rich_dom"/>
</dbReference>
<dbReference type="SMART" id="SM00215">
    <property type="entry name" value="VWC_out"/>
    <property type="match status" value="2"/>
</dbReference>
<organism evidence="6 7">
    <name type="scientific">Oryzias melastigma</name>
    <name type="common">Marine medaka</name>
    <dbReference type="NCBI Taxonomy" id="30732"/>
    <lineage>
        <taxon>Eukaryota</taxon>
        <taxon>Metazoa</taxon>
        <taxon>Chordata</taxon>
        <taxon>Craniata</taxon>
        <taxon>Vertebrata</taxon>
        <taxon>Euteleostomi</taxon>
        <taxon>Actinopterygii</taxon>
        <taxon>Neopterygii</taxon>
        <taxon>Teleostei</taxon>
        <taxon>Neoteleostei</taxon>
        <taxon>Acanthomorphata</taxon>
        <taxon>Ovalentaria</taxon>
        <taxon>Atherinomorphae</taxon>
        <taxon>Beloniformes</taxon>
        <taxon>Adrianichthyidae</taxon>
        <taxon>Oryziinae</taxon>
        <taxon>Oryzias</taxon>
    </lineage>
</organism>
<dbReference type="InterPro" id="IPR036084">
    <property type="entry name" value="Ser_inhib-like_sf"/>
</dbReference>
<evidence type="ECO:0000259" key="5">
    <source>
        <dbReference type="PROSITE" id="PS51233"/>
    </source>
</evidence>
<dbReference type="SUPFAM" id="SSF57567">
    <property type="entry name" value="Serine protease inhibitors"/>
    <property type="match status" value="2"/>
</dbReference>
<dbReference type="SMART" id="SM00216">
    <property type="entry name" value="VWD"/>
    <property type="match status" value="3"/>
</dbReference>
<dbReference type="GO" id="GO:0031012">
    <property type="term" value="C:extracellular matrix"/>
    <property type="evidence" value="ECO:0007669"/>
    <property type="project" value="TreeGrafter"/>
</dbReference>
<reference evidence="6" key="1">
    <citation type="submission" date="2025-08" db="UniProtKB">
        <authorList>
            <consortium name="Ensembl"/>
        </authorList>
    </citation>
    <scope>IDENTIFICATION</scope>
</reference>
<feature type="domain" description="VWFD" evidence="5">
    <location>
        <begin position="63"/>
        <end position="233"/>
    </location>
</feature>
<dbReference type="Pfam" id="PF00094">
    <property type="entry name" value="VWD"/>
    <property type="match status" value="5"/>
</dbReference>
<evidence type="ECO:0000256" key="2">
    <source>
        <dbReference type="ARBA" id="ARBA00023157"/>
    </source>
</evidence>
<dbReference type="FunFam" id="2.10.25.10:FF:000674">
    <property type="entry name" value="Mucin-2"/>
    <property type="match status" value="1"/>
</dbReference>
<dbReference type="Proteomes" id="UP000261560">
    <property type="component" value="Unplaced"/>
</dbReference>
<evidence type="ECO:0000256" key="1">
    <source>
        <dbReference type="ARBA" id="ARBA00022737"/>
    </source>
</evidence>
<dbReference type="STRING" id="30732.ENSOMEP00000035242"/>
<sequence length="982" mass="106020">TEAFHRANMAAAGSWLLLWLFFLKLQEGSFSQNELFKCVCSVQNLLVLTLSSQPEANSSHIGRVCTTWGHHHFKTFDGEFFQLPSSCNHILASQCGGSYESFIIQMRRRVVGGATTISNIVMKLEGSVVELSNNSVVVDGETVSLPHISFGVTVRRSSSSIFIEAKLGVTAVWNLDDSLDIELDQKYQNQICGLCGNFDGIANDFTRDGEFPRRSAFAMWSSSCFLADSGTCFRSDQPLCEQIFSSAAFSSCQNLLDVDSFVKACASDMCTSNTSEPLVCMTVSEFSRQCVHADGRPLAWRNEMQQSPETPLLREGKADHCAPSGTVWDDIRDSGCIPVAECPCVHDGNVYQSGESYTLGCRSCGHWTCSEENCPGTCSVEGGAHINTFDGKVFTFHGDCSYVLAKVCVVEPVGQRRYASLLPLSNIRKKRRHIGKAQLSIFRPSSFYIFISTDVGISVTVQLSPLMQVFISADTSIRGGTSGLCGNFNNVMSDDFRVSSGLVEGSAVAFANSWKTRASCPDVSARFGPPCSQDFKSYAQFWCSKLSDPEGVFVACHSVISPAVYKENCMYDTCTCEKSEDCMCAAVSSYVYACSAAGVHIKPLTPLCSLTGTSCGRTCRSLSQVDYSCRARFAAVDGCGCADGTYLNEAGQCVSISSCSCYDEDTIIPAGQAVSRDGSTCVCRNGALSSPTSCVAPMVYFDCSTAPPGATGAECQRSCSTADMACVSPSCTSGCVCPDGLLSDGAGGCVNETSCPCVYNGQVYQPGQTLTVDCNTCSCAGRKFTCTNNECDAVCGIYGEGHYVTFDEKRFDFSGQCEYTLAQGNGSFTIVTENIPCGTTGTTCSKTIKIYLEVKTSKMGIYLVVTIKPGLVLMWDQKTSLFITLSPRFQGQVCGLCGNYDGNSKNDFTTRSQEMVADVLQFGNSWKVSSSCPNAQLLSDPCTSNRYRAAWSQKQCSIITSSTFQICHSKVPRSPESLPLLR</sequence>
<evidence type="ECO:0000256" key="3">
    <source>
        <dbReference type="ARBA" id="ARBA00023180"/>
    </source>
</evidence>
<protein>
    <recommendedName>
        <fullName evidence="5">VWFD domain-containing protein</fullName>
    </recommendedName>
</protein>
<dbReference type="PANTHER" id="PTHR11339">
    <property type="entry name" value="EXTRACELLULAR MATRIX GLYCOPROTEIN RELATED"/>
    <property type="match status" value="1"/>
</dbReference>
<dbReference type="AlphaFoldDB" id="A0A3B3DYL4"/>
<dbReference type="InterPro" id="IPR001007">
    <property type="entry name" value="VWF_dom"/>
</dbReference>
<dbReference type="SMART" id="SM00832">
    <property type="entry name" value="C8"/>
    <property type="match status" value="2"/>
</dbReference>
<dbReference type="InterPro" id="IPR001846">
    <property type="entry name" value="VWF_type-D"/>
</dbReference>
<keyword evidence="2" id="KW-1015">Disulfide bond</keyword>
<dbReference type="CDD" id="cd19941">
    <property type="entry name" value="TIL"/>
    <property type="match status" value="2"/>
</dbReference>
<accession>A0A3B3DYL4</accession>
<name>A0A3B3DYL4_ORYME</name>
<dbReference type="GeneTree" id="ENSGT00940000162219"/>
<keyword evidence="4" id="KW-0732">Signal</keyword>
<proteinExistence type="predicted"/>
<dbReference type="InterPro" id="IPR050780">
    <property type="entry name" value="Mucin_vWF_Thrombospondin_sf"/>
</dbReference>
<dbReference type="PANTHER" id="PTHR11339:SF408">
    <property type="entry name" value="MUCIN-5B"/>
    <property type="match status" value="1"/>
</dbReference>
<dbReference type="Pfam" id="PF08742">
    <property type="entry name" value="C8"/>
    <property type="match status" value="2"/>
</dbReference>
<feature type="chain" id="PRO_5017330305" description="VWFD domain-containing protein" evidence="4">
    <location>
        <begin position="32"/>
        <end position="982"/>
    </location>
</feature>
<dbReference type="Ensembl" id="ENSOMET00000036150.1">
    <property type="protein sequence ID" value="ENSOMEP00000035242.1"/>
    <property type="gene ID" value="ENSOMEG00000022452.1"/>
</dbReference>
<keyword evidence="1" id="KW-0677">Repeat</keyword>
<evidence type="ECO:0000256" key="4">
    <source>
        <dbReference type="SAM" id="SignalP"/>
    </source>
</evidence>
<dbReference type="PROSITE" id="PS51233">
    <property type="entry name" value="VWFD"/>
    <property type="match status" value="3"/>
</dbReference>
<reference evidence="6" key="2">
    <citation type="submission" date="2025-09" db="UniProtKB">
        <authorList>
            <consortium name="Ensembl"/>
        </authorList>
    </citation>
    <scope>IDENTIFICATION</scope>
</reference>
<dbReference type="PaxDb" id="30732-ENSOMEP00000035242"/>